<evidence type="ECO:0000256" key="5">
    <source>
        <dbReference type="SAM" id="SignalP"/>
    </source>
</evidence>
<keyword evidence="4 5" id="KW-0732">Signal</keyword>
<protein>
    <submittedName>
        <fullName evidence="7">Oocyte-secreted protein 3-like</fullName>
    </submittedName>
</protein>
<dbReference type="InterPro" id="IPR033222">
    <property type="entry name" value="PLAC1_fam"/>
</dbReference>
<dbReference type="PANTHER" id="PTHR14380">
    <property type="entry name" value="PLACENTA-SPECIFIC PROTEIN 1"/>
    <property type="match status" value="1"/>
</dbReference>
<comment type="similarity">
    <text evidence="2">Belongs to the PLAC1 family.</text>
</comment>
<organism evidence="6 7">
    <name type="scientific">Panthera pardus</name>
    <name type="common">Leopard</name>
    <name type="synonym">Felis pardus</name>
    <dbReference type="NCBI Taxonomy" id="9691"/>
    <lineage>
        <taxon>Eukaryota</taxon>
        <taxon>Metazoa</taxon>
        <taxon>Chordata</taxon>
        <taxon>Craniata</taxon>
        <taxon>Vertebrata</taxon>
        <taxon>Euteleostomi</taxon>
        <taxon>Mammalia</taxon>
        <taxon>Eutheria</taxon>
        <taxon>Laurasiatheria</taxon>
        <taxon>Carnivora</taxon>
        <taxon>Feliformia</taxon>
        <taxon>Felidae</taxon>
        <taxon>Pantherinae</taxon>
        <taxon>Panthera</taxon>
    </lineage>
</organism>
<dbReference type="RefSeq" id="XP_053755171.1">
    <property type="nucleotide sequence ID" value="XM_053899196.1"/>
</dbReference>
<keyword evidence="3" id="KW-0964">Secreted</keyword>
<evidence type="ECO:0000256" key="4">
    <source>
        <dbReference type="ARBA" id="ARBA00022729"/>
    </source>
</evidence>
<comment type="subcellular location">
    <subcellularLocation>
        <location evidence="1">Secreted</location>
    </subcellularLocation>
</comment>
<keyword evidence="6" id="KW-1185">Reference proteome</keyword>
<reference evidence="7" key="1">
    <citation type="submission" date="2025-08" db="UniProtKB">
        <authorList>
            <consortium name="RefSeq"/>
        </authorList>
    </citation>
    <scope>IDENTIFICATION</scope>
    <source>
        <tissue evidence="7">Whole blood</tissue>
    </source>
</reference>
<proteinExistence type="inferred from homology"/>
<dbReference type="Gene3D" id="2.60.40.3210">
    <property type="entry name" value="Zona pellucida, ZP-N domain"/>
    <property type="match status" value="1"/>
</dbReference>
<dbReference type="GO" id="GO:0005576">
    <property type="term" value="C:extracellular region"/>
    <property type="evidence" value="ECO:0007669"/>
    <property type="project" value="UniProtKB-SubCell"/>
</dbReference>
<sequence>MKAYVGLGGRLLLLASLIWTCSGQEPVLVECSRLNFLVVVKRALFYRDELVGPDELFLGTGCQAIRVWPDKLEFDYPVSLCGITTQVFCDGAVFHSWLTYVPKNQSISAKLHLECTVPSSCVSPDESYNNTEVRNGFLLSSPVQHWFLIQYRYCMRCGYTHWREHWSTPFYGPHNYSLQEHFFHPFTDDF</sequence>
<dbReference type="Proteomes" id="UP001165780">
    <property type="component" value="Unplaced"/>
</dbReference>
<gene>
    <name evidence="7" type="primary">LOC128776085</name>
</gene>
<evidence type="ECO:0000256" key="3">
    <source>
        <dbReference type="ARBA" id="ARBA00022525"/>
    </source>
</evidence>
<dbReference type="PANTHER" id="PTHR14380:SF8">
    <property type="entry name" value="OOCYTE-SECRETED PROTEIN 3"/>
    <property type="match status" value="1"/>
</dbReference>
<dbReference type="AlphaFoldDB" id="A0A9W2V955"/>
<feature type="signal peptide" evidence="5">
    <location>
        <begin position="1"/>
        <end position="23"/>
    </location>
</feature>
<name>A0A9W2V955_PANPR</name>
<feature type="chain" id="PRO_5040992251" evidence="5">
    <location>
        <begin position="24"/>
        <end position="190"/>
    </location>
</feature>
<evidence type="ECO:0000313" key="6">
    <source>
        <dbReference type="Proteomes" id="UP001165780"/>
    </source>
</evidence>
<evidence type="ECO:0000256" key="1">
    <source>
        <dbReference type="ARBA" id="ARBA00004613"/>
    </source>
</evidence>
<evidence type="ECO:0000256" key="2">
    <source>
        <dbReference type="ARBA" id="ARBA00010071"/>
    </source>
</evidence>
<evidence type="ECO:0000313" key="7">
    <source>
        <dbReference type="RefSeq" id="XP_053755171.1"/>
    </source>
</evidence>
<dbReference type="GeneID" id="128776085"/>
<accession>A0A9W2V955</accession>